<gene>
    <name evidence="6" type="ordered locus">Namu_4720</name>
</gene>
<dbReference type="InterPro" id="IPR051321">
    <property type="entry name" value="PHA/PHB_synthase"/>
</dbReference>
<evidence type="ECO:0000259" key="5">
    <source>
        <dbReference type="Pfam" id="PF07167"/>
    </source>
</evidence>
<evidence type="ECO:0000313" key="7">
    <source>
        <dbReference type="Proteomes" id="UP000002218"/>
    </source>
</evidence>
<reference evidence="7" key="1">
    <citation type="submission" date="2009-09" db="EMBL/GenBank/DDBJ databases">
        <title>The complete genome of Nakamurella multipartita DSM 44233.</title>
        <authorList>
            <consortium name="US DOE Joint Genome Institute (JGI-PGF)"/>
            <person name="Lucas S."/>
            <person name="Copeland A."/>
            <person name="Lapidus A."/>
            <person name="Glavina del Rio T."/>
            <person name="Dalin E."/>
            <person name="Tice H."/>
            <person name="Bruce D."/>
            <person name="Goodwin L."/>
            <person name="Pitluck S."/>
            <person name="Kyrpides N."/>
            <person name="Mavromatis K."/>
            <person name="Ivanova N."/>
            <person name="Ovchinnikova G."/>
            <person name="Sims D."/>
            <person name="Meincke L."/>
            <person name="Brettin T."/>
            <person name="Detter J.C."/>
            <person name="Han C."/>
            <person name="Larimer F."/>
            <person name="Land M."/>
            <person name="Hauser L."/>
            <person name="Markowitz V."/>
            <person name="Cheng J.-F."/>
            <person name="Hugenholtz P."/>
            <person name="Woyke T."/>
            <person name="Wu D."/>
            <person name="Klenk H.-P."/>
            <person name="Eisen J.A."/>
        </authorList>
    </citation>
    <scope>NUCLEOTIDE SEQUENCE [LARGE SCALE GENOMIC DNA]</scope>
    <source>
        <strain evidence="7">ATCC 700099 / DSM 44233 / CIP 104796 / JCM 9543 / NBRC 105858 / Y-104</strain>
    </source>
</reference>
<keyword evidence="1" id="KW-0808">Transferase</keyword>
<dbReference type="PANTHER" id="PTHR36837">
    <property type="entry name" value="POLY(3-HYDROXYALKANOATE) POLYMERASE SUBUNIT PHAC"/>
    <property type="match status" value="1"/>
</dbReference>
<proteinExistence type="predicted"/>
<dbReference type="SUPFAM" id="SSF53474">
    <property type="entry name" value="alpha/beta-Hydrolases"/>
    <property type="match status" value="1"/>
</dbReference>
<protein>
    <submittedName>
        <fullName evidence="6">Poly-beta-hydroxybutyrate polymerase domain protein</fullName>
    </submittedName>
</protein>
<dbReference type="OrthoDB" id="7208816at2"/>
<organism evidence="6 7">
    <name type="scientific">Nakamurella multipartita (strain ATCC 700099 / DSM 44233 / CIP 104796 / JCM 9543 / NBRC 105858 / Y-104)</name>
    <name type="common">Microsphaera multipartita</name>
    <dbReference type="NCBI Taxonomy" id="479431"/>
    <lineage>
        <taxon>Bacteria</taxon>
        <taxon>Bacillati</taxon>
        <taxon>Actinomycetota</taxon>
        <taxon>Actinomycetes</taxon>
        <taxon>Nakamurellales</taxon>
        <taxon>Nakamurellaceae</taxon>
        <taxon>Nakamurella</taxon>
    </lineage>
</organism>
<name>C8X7Z3_NAKMY</name>
<sequence length="605" mass="67341">MTTAETKPLDLSWDEVGPKPRPEPTVEASAWDELDKRVRASISEVLNRAEKQFSTTPLGRMDAVAAIPAFTRTAMALASEPNLALQVGTRYVTGILRAWATAGARSVGAKVDGPIEEKKDKRFADPTWKDNAAFWLLRQEYELWEQALEDLVESAPISDELRVKVSFLTQAITDAMSPTNSFLTNPDAVRRAVETGGVSVYKGAQNFLHDLAENNGMPQQYQKGVYEVGQNLAVTPGKVVFRNELMELIQYSPTTEQVYEIPLLFSPPWINKYYIMDLSPGRSLVQWAVDHGHTVFLISYRNPDESMRSVGMNDYLLDGPITALDVIRDITGQEKCNLLGLCLGGTLTMISLTYLDAIGKDRINSATFLNTLTDFSQPGALGVFTDEVSVTKLEEQMNQTGFLPADNMAKTFNLMRGNDLIWHYVVNNWMKGEQPPAFDLLTWNADSTRMPAVMHAFYLRSCYLKNQLAKGVMEIAGETLNMKSVDQDLYFLAAEQDHIAPWRSSYKGALIPTGNVRFVLSNSGHIAGIVNPPNPKSKHWAADLDELPENPDEWLASATMKPITWWEDWATWISERAGKKIAPPPMGGDTHPPLEDAPGSYVFGK</sequence>
<keyword evidence="7" id="KW-1185">Reference proteome</keyword>
<dbReference type="InterPro" id="IPR000073">
    <property type="entry name" value="AB_hydrolase_1"/>
</dbReference>
<evidence type="ECO:0000259" key="4">
    <source>
        <dbReference type="Pfam" id="PF00561"/>
    </source>
</evidence>
<reference evidence="6 7" key="2">
    <citation type="journal article" date="2010" name="Stand. Genomic Sci.">
        <title>Complete genome sequence of Nakamurella multipartita type strain (Y-104).</title>
        <authorList>
            <person name="Tice H."/>
            <person name="Mayilraj S."/>
            <person name="Sims D."/>
            <person name="Lapidus A."/>
            <person name="Nolan M."/>
            <person name="Lucas S."/>
            <person name="Glavina Del Rio T."/>
            <person name="Copeland A."/>
            <person name="Cheng J.F."/>
            <person name="Meincke L."/>
            <person name="Bruce D."/>
            <person name="Goodwin L."/>
            <person name="Pitluck S."/>
            <person name="Ivanova N."/>
            <person name="Mavromatis K."/>
            <person name="Ovchinnikova G."/>
            <person name="Pati A."/>
            <person name="Chen A."/>
            <person name="Palaniappan K."/>
            <person name="Land M."/>
            <person name="Hauser L."/>
            <person name="Chang Y.J."/>
            <person name="Jeffries C.D."/>
            <person name="Detter J.C."/>
            <person name="Brettin T."/>
            <person name="Rohde M."/>
            <person name="Goker M."/>
            <person name="Bristow J."/>
            <person name="Eisen J.A."/>
            <person name="Markowitz V."/>
            <person name="Hugenholtz P."/>
            <person name="Kyrpides N.C."/>
            <person name="Klenk H.P."/>
            <person name="Chen F."/>
        </authorList>
    </citation>
    <scope>NUCLEOTIDE SEQUENCE [LARGE SCALE GENOMIC DNA]</scope>
    <source>
        <strain evidence="7">ATCC 700099 / DSM 44233 / CIP 104796 / JCM 9543 / NBRC 105858 / Y-104</strain>
    </source>
</reference>
<evidence type="ECO:0000313" key="6">
    <source>
        <dbReference type="EMBL" id="ACV80996.1"/>
    </source>
</evidence>
<keyword evidence="2" id="KW-0012">Acyltransferase</keyword>
<dbReference type="eggNOG" id="COG3243">
    <property type="taxonomic scope" value="Bacteria"/>
</dbReference>
<dbReference type="GO" id="GO:0042619">
    <property type="term" value="P:poly-hydroxybutyrate biosynthetic process"/>
    <property type="evidence" value="ECO:0007669"/>
    <property type="project" value="InterPro"/>
</dbReference>
<feature type="domain" description="AB hydrolase-1" evidence="4">
    <location>
        <begin position="290"/>
        <end position="532"/>
    </location>
</feature>
<dbReference type="AlphaFoldDB" id="C8X7Z3"/>
<feature type="region of interest" description="Disordered" evidence="3">
    <location>
        <begin position="1"/>
        <end position="27"/>
    </location>
</feature>
<evidence type="ECO:0000256" key="3">
    <source>
        <dbReference type="SAM" id="MobiDB-lite"/>
    </source>
</evidence>
<dbReference type="InterPro" id="IPR010941">
    <property type="entry name" value="PhaC_N"/>
</dbReference>
<evidence type="ECO:0000256" key="1">
    <source>
        <dbReference type="ARBA" id="ARBA00022679"/>
    </source>
</evidence>
<feature type="region of interest" description="Disordered" evidence="3">
    <location>
        <begin position="580"/>
        <end position="605"/>
    </location>
</feature>
<dbReference type="HOGENOM" id="CLU_017387_1_0_11"/>
<evidence type="ECO:0000256" key="2">
    <source>
        <dbReference type="ARBA" id="ARBA00023315"/>
    </source>
</evidence>
<dbReference type="InParanoid" id="C8X7Z3"/>
<dbReference type="PANTHER" id="PTHR36837:SF5">
    <property type="entry name" value="POLY-3-HYDROXYBUTYRATE SYNTHASE"/>
    <property type="match status" value="1"/>
</dbReference>
<dbReference type="RefSeq" id="WP_015749810.1">
    <property type="nucleotide sequence ID" value="NC_013235.1"/>
</dbReference>
<dbReference type="KEGG" id="nml:Namu_4720"/>
<dbReference type="Proteomes" id="UP000002218">
    <property type="component" value="Chromosome"/>
</dbReference>
<dbReference type="InterPro" id="IPR029058">
    <property type="entry name" value="AB_hydrolase_fold"/>
</dbReference>
<feature type="domain" description="Poly-beta-hydroxybutyrate polymerase N-terminal" evidence="5">
    <location>
        <begin position="119"/>
        <end position="288"/>
    </location>
</feature>
<dbReference type="GO" id="GO:0016746">
    <property type="term" value="F:acyltransferase activity"/>
    <property type="evidence" value="ECO:0007669"/>
    <property type="project" value="UniProtKB-KW"/>
</dbReference>
<dbReference type="Pfam" id="PF00561">
    <property type="entry name" value="Abhydrolase_1"/>
    <property type="match status" value="1"/>
</dbReference>
<dbReference type="Gene3D" id="3.40.50.1820">
    <property type="entry name" value="alpha/beta hydrolase"/>
    <property type="match status" value="1"/>
</dbReference>
<accession>C8X7Z3</accession>
<dbReference type="Pfam" id="PF07167">
    <property type="entry name" value="PhaC_N"/>
    <property type="match status" value="1"/>
</dbReference>
<dbReference type="EMBL" id="CP001737">
    <property type="protein sequence ID" value="ACV80996.1"/>
    <property type="molecule type" value="Genomic_DNA"/>
</dbReference>
<dbReference type="STRING" id="479431.Namu_4720"/>